<proteinExistence type="predicted"/>
<reference evidence="2 3" key="1">
    <citation type="submission" date="2020-11" db="EMBL/GenBank/DDBJ databases">
        <title>Genome seq and assembly of Sphingosinicella sp.</title>
        <authorList>
            <person name="Chhetri G."/>
        </authorList>
    </citation>
    <scope>NUCLEOTIDE SEQUENCE [LARGE SCALE GENOMIC DNA]</scope>
    <source>
        <strain evidence="2 3">UDD2</strain>
    </source>
</reference>
<feature type="compositionally biased region" description="Basic and acidic residues" evidence="1">
    <location>
        <begin position="67"/>
        <end position="91"/>
    </location>
</feature>
<keyword evidence="3" id="KW-1185">Reference proteome</keyword>
<organism evidence="2 3">
    <name type="scientific">Allosphingosinicella flava</name>
    <dbReference type="NCBI Taxonomy" id="2771430"/>
    <lineage>
        <taxon>Bacteria</taxon>
        <taxon>Pseudomonadati</taxon>
        <taxon>Pseudomonadota</taxon>
        <taxon>Alphaproteobacteria</taxon>
        <taxon>Sphingomonadales</taxon>
        <taxon>Sphingomonadaceae</taxon>
        <taxon>Allosphingosinicella</taxon>
    </lineage>
</organism>
<gene>
    <name evidence="2" type="ORF">IC614_11655</name>
</gene>
<protein>
    <submittedName>
        <fullName evidence="2">Uncharacterized protein</fullName>
    </submittedName>
</protein>
<dbReference type="KEGG" id="sflv:IC614_11655"/>
<evidence type="ECO:0000256" key="1">
    <source>
        <dbReference type="SAM" id="MobiDB-lite"/>
    </source>
</evidence>
<evidence type="ECO:0000313" key="2">
    <source>
        <dbReference type="EMBL" id="QPQ54948.1"/>
    </source>
</evidence>
<sequence>MIPVLPLLSFATPLAAQPVDPVDAEIARAIPSPAELDALGVVLGRVMGAMMDVEIGGLMDAIDPDGGDSRSRGRDRRTIGDLAERDDPYARERMQRGVEVATANMGDVMTDIAILAPRLRRTFEHVGRDIEDATRDLPRRDRR</sequence>
<accession>A0A7T2GK41</accession>
<dbReference type="Proteomes" id="UP000594873">
    <property type="component" value="Chromosome"/>
</dbReference>
<dbReference type="EMBL" id="CP065592">
    <property type="protein sequence ID" value="QPQ54948.1"/>
    <property type="molecule type" value="Genomic_DNA"/>
</dbReference>
<name>A0A7T2GK41_9SPHN</name>
<dbReference type="AlphaFoldDB" id="A0A7T2GK41"/>
<evidence type="ECO:0000313" key="3">
    <source>
        <dbReference type="Proteomes" id="UP000594873"/>
    </source>
</evidence>
<feature type="region of interest" description="Disordered" evidence="1">
    <location>
        <begin position="60"/>
        <end position="91"/>
    </location>
</feature>